<dbReference type="EC" id="1.7.1.17" evidence="6"/>
<dbReference type="EMBL" id="WTYJ01000001">
    <property type="protein sequence ID" value="MXO98420.1"/>
    <property type="molecule type" value="Genomic_DNA"/>
</dbReference>
<dbReference type="GO" id="GO:0016652">
    <property type="term" value="F:oxidoreductase activity, acting on NAD(P)H as acceptor"/>
    <property type="evidence" value="ECO:0007669"/>
    <property type="project" value="UniProtKB-UniRule"/>
</dbReference>
<dbReference type="EC" id="1.6.5.-" evidence="6"/>
<name>A0A6I4TT85_9SPHN</name>
<evidence type="ECO:0000256" key="1">
    <source>
        <dbReference type="ARBA" id="ARBA00022630"/>
    </source>
</evidence>
<keyword evidence="4 6" id="KW-0520">NAD</keyword>
<evidence type="ECO:0000256" key="6">
    <source>
        <dbReference type="HAMAP-Rule" id="MF_01216"/>
    </source>
</evidence>
<dbReference type="PANTHER" id="PTHR43741">
    <property type="entry name" value="FMN-DEPENDENT NADH-AZOREDUCTASE 1"/>
    <property type="match status" value="1"/>
</dbReference>
<organism evidence="8 9">
    <name type="scientific">Croceibacterium xixiisoli</name>
    <dbReference type="NCBI Taxonomy" id="1476466"/>
    <lineage>
        <taxon>Bacteria</taxon>
        <taxon>Pseudomonadati</taxon>
        <taxon>Pseudomonadota</taxon>
        <taxon>Alphaproteobacteria</taxon>
        <taxon>Sphingomonadales</taxon>
        <taxon>Erythrobacteraceae</taxon>
        <taxon>Croceibacterium</taxon>
    </lineage>
</organism>
<dbReference type="InterPro" id="IPR023048">
    <property type="entry name" value="NADH:quinone_OxRdtase_FMN_depd"/>
</dbReference>
<dbReference type="GO" id="GO:0016655">
    <property type="term" value="F:oxidoreductase activity, acting on NAD(P)H, quinone or similar compound as acceptor"/>
    <property type="evidence" value="ECO:0007669"/>
    <property type="project" value="InterPro"/>
</dbReference>
<dbReference type="SUPFAM" id="SSF52218">
    <property type="entry name" value="Flavoproteins"/>
    <property type="match status" value="1"/>
</dbReference>
<dbReference type="Pfam" id="PF02525">
    <property type="entry name" value="Flavodoxin_2"/>
    <property type="match status" value="1"/>
</dbReference>
<evidence type="ECO:0000256" key="4">
    <source>
        <dbReference type="ARBA" id="ARBA00023027"/>
    </source>
</evidence>
<evidence type="ECO:0000256" key="3">
    <source>
        <dbReference type="ARBA" id="ARBA00023002"/>
    </source>
</evidence>
<accession>A0A6I4TT85</accession>
<feature type="binding site" evidence="6">
    <location>
        <position position="10"/>
    </location>
    <ligand>
        <name>FMN</name>
        <dbReference type="ChEBI" id="CHEBI:58210"/>
    </ligand>
</feature>
<comment type="function">
    <text evidence="6">Quinone reductase that provides resistance to thiol-specific stress caused by electrophilic quinones.</text>
</comment>
<comment type="caution">
    <text evidence="8">The sequence shown here is derived from an EMBL/GenBank/DDBJ whole genome shotgun (WGS) entry which is preliminary data.</text>
</comment>
<comment type="cofactor">
    <cofactor evidence="6">
        <name>FMN</name>
        <dbReference type="ChEBI" id="CHEBI:58210"/>
    </cofactor>
    <text evidence="6">Binds 1 FMN per subunit.</text>
</comment>
<dbReference type="GO" id="GO:0010181">
    <property type="term" value="F:FMN binding"/>
    <property type="evidence" value="ECO:0007669"/>
    <property type="project" value="UniProtKB-UniRule"/>
</dbReference>
<evidence type="ECO:0000256" key="5">
    <source>
        <dbReference type="ARBA" id="ARBA00048542"/>
    </source>
</evidence>
<gene>
    <name evidence="6" type="primary">azoR</name>
    <name evidence="8" type="ORF">GRI97_05400</name>
</gene>
<comment type="subunit">
    <text evidence="6">Homodimer.</text>
</comment>
<dbReference type="InterPro" id="IPR050104">
    <property type="entry name" value="FMN-dep_NADH:Q_OxRdtase_AzoR1"/>
</dbReference>
<evidence type="ECO:0000259" key="7">
    <source>
        <dbReference type="Pfam" id="PF02525"/>
    </source>
</evidence>
<comment type="catalytic activity">
    <reaction evidence="5">
        <text>N,N-dimethyl-1,4-phenylenediamine + anthranilate + 2 NAD(+) = 2-(4-dimethylaminophenyl)diazenylbenzoate + 2 NADH + 2 H(+)</text>
        <dbReference type="Rhea" id="RHEA:55872"/>
        <dbReference type="ChEBI" id="CHEBI:15378"/>
        <dbReference type="ChEBI" id="CHEBI:15783"/>
        <dbReference type="ChEBI" id="CHEBI:16567"/>
        <dbReference type="ChEBI" id="CHEBI:57540"/>
        <dbReference type="ChEBI" id="CHEBI:57945"/>
        <dbReference type="ChEBI" id="CHEBI:71579"/>
        <dbReference type="EC" id="1.7.1.17"/>
    </reaction>
    <physiologicalReaction direction="right-to-left" evidence="5">
        <dbReference type="Rhea" id="RHEA:55874"/>
    </physiologicalReaction>
</comment>
<feature type="domain" description="Flavodoxin-like fold" evidence="7">
    <location>
        <begin position="3"/>
        <end position="192"/>
    </location>
</feature>
<dbReference type="Gene3D" id="3.40.50.360">
    <property type="match status" value="1"/>
</dbReference>
<proteinExistence type="inferred from homology"/>
<comment type="similarity">
    <text evidence="6">Belongs to the azoreductase type 1 family.</text>
</comment>
<evidence type="ECO:0000256" key="2">
    <source>
        <dbReference type="ARBA" id="ARBA00022643"/>
    </source>
</evidence>
<keyword evidence="1 6" id="KW-0285">Flavoprotein</keyword>
<comment type="function">
    <text evidence="6">Also exhibits azoreductase activity. Catalyzes the reductive cleavage of the azo bond in aromatic azo compounds to the corresponding amines.</text>
</comment>
<dbReference type="GO" id="GO:0009055">
    <property type="term" value="F:electron transfer activity"/>
    <property type="evidence" value="ECO:0007669"/>
    <property type="project" value="UniProtKB-UniRule"/>
</dbReference>
<dbReference type="InterPro" id="IPR029039">
    <property type="entry name" value="Flavoprotein-like_sf"/>
</dbReference>
<dbReference type="PANTHER" id="PTHR43741:SF4">
    <property type="entry name" value="FMN-DEPENDENT NADH:QUINONE OXIDOREDUCTASE"/>
    <property type="match status" value="1"/>
</dbReference>
<sequence length="205" mass="21898">MASILLISASPYGADSRGHRLADQAVANLIAADPSMQLKRRDLTVLPEPVLARGYADAVVGGHAHDVPAFTLSEELIAEIEQADRMIIATPMHNFTVPAALKLWIDQVLRIGRSFVPQDGWKVGILADRPTLIVITSGGRITGADARQPDHLTGYLVDVLATIGIRDIRFIYLEGLVHADRAEAIVAAAQDTLAADPVFGSPVPA</sequence>
<reference evidence="8 9" key="1">
    <citation type="submission" date="2019-12" db="EMBL/GenBank/DDBJ databases">
        <title>Genomic-based taxomic classification of the family Erythrobacteraceae.</title>
        <authorList>
            <person name="Xu L."/>
        </authorList>
    </citation>
    <scope>NUCLEOTIDE SEQUENCE [LARGE SCALE GENOMIC DNA]</scope>
    <source>
        <strain evidence="8 9">S36</strain>
    </source>
</reference>
<keyword evidence="3 6" id="KW-0560">Oxidoreductase</keyword>
<protein>
    <recommendedName>
        <fullName evidence="6">FMN dependent NADH:quinone oxidoreductase</fullName>
        <ecNumber evidence="6">1.6.5.-</ecNumber>
    </recommendedName>
    <alternativeName>
        <fullName evidence="6">Azo-dye reductase</fullName>
    </alternativeName>
    <alternativeName>
        <fullName evidence="6">FMN-dependent NADH-azo compound oxidoreductase</fullName>
    </alternativeName>
    <alternativeName>
        <fullName evidence="6">FMN-dependent NADH-azoreductase</fullName>
        <ecNumber evidence="6">1.7.1.17</ecNumber>
    </alternativeName>
</protein>
<keyword evidence="9" id="KW-1185">Reference proteome</keyword>
<dbReference type="HAMAP" id="MF_01216">
    <property type="entry name" value="Azoreductase_type1"/>
    <property type="match status" value="1"/>
</dbReference>
<dbReference type="Proteomes" id="UP000469430">
    <property type="component" value="Unassembled WGS sequence"/>
</dbReference>
<dbReference type="InterPro" id="IPR003680">
    <property type="entry name" value="Flavodoxin_fold"/>
</dbReference>
<comment type="catalytic activity">
    <reaction evidence="6">
        <text>2 a quinone + NADH + H(+) = 2 a 1,4-benzosemiquinone + NAD(+)</text>
        <dbReference type="Rhea" id="RHEA:65952"/>
        <dbReference type="ChEBI" id="CHEBI:15378"/>
        <dbReference type="ChEBI" id="CHEBI:57540"/>
        <dbReference type="ChEBI" id="CHEBI:57945"/>
        <dbReference type="ChEBI" id="CHEBI:132124"/>
        <dbReference type="ChEBI" id="CHEBI:134225"/>
    </reaction>
</comment>
<evidence type="ECO:0000313" key="9">
    <source>
        <dbReference type="Proteomes" id="UP000469430"/>
    </source>
</evidence>
<comment type="caution">
    <text evidence="6">Lacks conserved residue(s) required for the propagation of feature annotation.</text>
</comment>
<feature type="binding site" evidence="6">
    <location>
        <begin position="136"/>
        <end position="139"/>
    </location>
    <ligand>
        <name>FMN</name>
        <dbReference type="ChEBI" id="CHEBI:58210"/>
    </ligand>
</feature>
<keyword evidence="2 6" id="KW-0288">FMN</keyword>
<evidence type="ECO:0000313" key="8">
    <source>
        <dbReference type="EMBL" id="MXO98420.1"/>
    </source>
</evidence>
<dbReference type="AlphaFoldDB" id="A0A6I4TT85"/>
<dbReference type="OrthoDB" id="9787136at2"/>
<dbReference type="RefSeq" id="WP_161390065.1">
    <property type="nucleotide sequence ID" value="NZ_JBHSCP010000001.1"/>
</dbReference>